<dbReference type="AlphaFoldDB" id="A0A1F4UXL8"/>
<comment type="caution">
    <text evidence="2">The sequence shown here is derived from an EMBL/GenBank/DDBJ whole genome shotgun (WGS) entry which is preliminary data.</text>
</comment>
<feature type="region of interest" description="Disordered" evidence="1">
    <location>
        <begin position="108"/>
        <end position="131"/>
    </location>
</feature>
<evidence type="ECO:0000313" key="2">
    <source>
        <dbReference type="EMBL" id="OGC49646.1"/>
    </source>
</evidence>
<feature type="region of interest" description="Disordered" evidence="1">
    <location>
        <begin position="226"/>
        <end position="246"/>
    </location>
</feature>
<feature type="compositionally biased region" description="Pro residues" evidence="1">
    <location>
        <begin position="226"/>
        <end position="237"/>
    </location>
</feature>
<sequence length="246" mass="27497">MLEVRIDIKYRGGAGIYKGAVAREDYYIGRVPRGISAEVIGRAEYPKELGVGTPQPIKTRWLKVRLGEITGFSVYELFEQTLTEEEYLALPIIDIDWESGTGLPVPTPIPSPTPTPTPTLIPTPTPPPTRQRTEKTELQFKEDDQAVIHVYYDDCTGVTESFRNGDVVTVFGRSKDKEDELYVGKKVIIVITGIETYKYVYGFVRTSCLEWSGNIEDWADVIFPTPIPTPSPLPTPTPISTGTTRR</sequence>
<protein>
    <submittedName>
        <fullName evidence="2">Uncharacterized protein</fullName>
    </submittedName>
</protein>
<reference evidence="2 3" key="1">
    <citation type="journal article" date="2016" name="Nat. Commun.">
        <title>Thousands of microbial genomes shed light on interconnected biogeochemical processes in an aquifer system.</title>
        <authorList>
            <person name="Anantharaman K."/>
            <person name="Brown C.T."/>
            <person name="Hug L.A."/>
            <person name="Sharon I."/>
            <person name="Castelle C.J."/>
            <person name="Probst A.J."/>
            <person name="Thomas B.C."/>
            <person name="Singh A."/>
            <person name="Wilkins M.J."/>
            <person name="Karaoz U."/>
            <person name="Brodie E.L."/>
            <person name="Williams K.H."/>
            <person name="Hubbard S.S."/>
            <person name="Banfield J.F."/>
        </authorList>
    </citation>
    <scope>NUCLEOTIDE SEQUENCE [LARGE SCALE GENOMIC DNA]</scope>
</reference>
<name>A0A1F4UXL8_UNCKA</name>
<evidence type="ECO:0000313" key="3">
    <source>
        <dbReference type="Proteomes" id="UP000177371"/>
    </source>
</evidence>
<feature type="compositionally biased region" description="Pro residues" evidence="1">
    <location>
        <begin position="108"/>
        <end position="129"/>
    </location>
</feature>
<evidence type="ECO:0000256" key="1">
    <source>
        <dbReference type="SAM" id="MobiDB-lite"/>
    </source>
</evidence>
<accession>A0A1F4UXL8</accession>
<dbReference type="EMBL" id="MEUT01000046">
    <property type="protein sequence ID" value="OGC49646.1"/>
    <property type="molecule type" value="Genomic_DNA"/>
</dbReference>
<proteinExistence type="predicted"/>
<organism evidence="2 3">
    <name type="scientific">candidate division WWE3 bacterium RBG_16_37_10</name>
    <dbReference type="NCBI Taxonomy" id="1802610"/>
    <lineage>
        <taxon>Bacteria</taxon>
        <taxon>Katanobacteria</taxon>
    </lineage>
</organism>
<gene>
    <name evidence="2" type="ORF">A2W32_04895</name>
</gene>
<dbReference type="Proteomes" id="UP000177371">
    <property type="component" value="Unassembled WGS sequence"/>
</dbReference>